<dbReference type="Gene3D" id="1.10.510.10">
    <property type="entry name" value="Transferase(Phosphotransferase) domain 1"/>
    <property type="match status" value="1"/>
</dbReference>
<dbReference type="InterPro" id="IPR011009">
    <property type="entry name" value="Kinase-like_dom_sf"/>
</dbReference>
<dbReference type="SUPFAM" id="SSF56112">
    <property type="entry name" value="Protein kinase-like (PK-like)"/>
    <property type="match status" value="1"/>
</dbReference>
<evidence type="ECO:0000313" key="8">
    <source>
        <dbReference type="Proteomes" id="UP000822688"/>
    </source>
</evidence>
<feature type="chain" id="PRO_5035728880" description="Protein kinase domain-containing protein" evidence="5">
    <location>
        <begin position="21"/>
        <end position="476"/>
    </location>
</feature>
<feature type="signal peptide" evidence="5">
    <location>
        <begin position="1"/>
        <end position="20"/>
    </location>
</feature>
<dbReference type="InterPro" id="IPR000719">
    <property type="entry name" value="Prot_kinase_dom"/>
</dbReference>
<dbReference type="AlphaFoldDB" id="A0A8T0GFZ9"/>
<evidence type="ECO:0000259" key="6">
    <source>
        <dbReference type="PROSITE" id="PS50011"/>
    </source>
</evidence>
<dbReference type="PROSITE" id="PS00108">
    <property type="entry name" value="PROTEIN_KINASE_ST"/>
    <property type="match status" value="1"/>
</dbReference>
<name>A0A8T0GFZ9_CERPU</name>
<dbReference type="Proteomes" id="UP000822688">
    <property type="component" value="Chromosome 11"/>
</dbReference>
<evidence type="ECO:0000313" key="7">
    <source>
        <dbReference type="EMBL" id="KAG0556112.1"/>
    </source>
</evidence>
<proteinExistence type="predicted"/>
<accession>A0A8T0GFZ9</accession>
<keyword evidence="4" id="KW-0067">ATP-binding</keyword>
<dbReference type="InterPro" id="IPR051681">
    <property type="entry name" value="Ser/Thr_Kinases-Pseudokinases"/>
</dbReference>
<dbReference type="SMART" id="SM00220">
    <property type="entry name" value="S_TKc"/>
    <property type="match status" value="1"/>
</dbReference>
<evidence type="ECO:0000256" key="1">
    <source>
        <dbReference type="ARBA" id="ARBA00022679"/>
    </source>
</evidence>
<evidence type="ECO:0000256" key="2">
    <source>
        <dbReference type="ARBA" id="ARBA00022741"/>
    </source>
</evidence>
<dbReference type="PANTHER" id="PTHR44329:SF288">
    <property type="entry name" value="MITOGEN-ACTIVATED PROTEIN KINASE KINASE KINASE 20"/>
    <property type="match status" value="1"/>
</dbReference>
<gene>
    <name evidence="7" type="ORF">KC19_11G027100</name>
</gene>
<evidence type="ECO:0000256" key="5">
    <source>
        <dbReference type="SAM" id="SignalP"/>
    </source>
</evidence>
<dbReference type="Pfam" id="PF00069">
    <property type="entry name" value="Pkinase"/>
    <property type="match status" value="1"/>
</dbReference>
<keyword evidence="3" id="KW-0418">Kinase</keyword>
<reference evidence="7 8" key="1">
    <citation type="submission" date="2020-06" db="EMBL/GenBank/DDBJ databases">
        <title>WGS assembly of Ceratodon purpureus strain R40.</title>
        <authorList>
            <person name="Carey S.B."/>
            <person name="Jenkins J."/>
            <person name="Shu S."/>
            <person name="Lovell J.T."/>
            <person name="Sreedasyam A."/>
            <person name="Maumus F."/>
            <person name="Tiley G.P."/>
            <person name="Fernandez-Pozo N."/>
            <person name="Barry K."/>
            <person name="Chen C."/>
            <person name="Wang M."/>
            <person name="Lipzen A."/>
            <person name="Daum C."/>
            <person name="Saski C.A."/>
            <person name="Payton A.C."/>
            <person name="Mcbreen J.C."/>
            <person name="Conrad R.E."/>
            <person name="Kollar L.M."/>
            <person name="Olsson S."/>
            <person name="Huttunen S."/>
            <person name="Landis J.B."/>
            <person name="Wickett N.J."/>
            <person name="Johnson M.G."/>
            <person name="Rensing S.A."/>
            <person name="Grimwood J."/>
            <person name="Schmutz J."/>
            <person name="Mcdaniel S.F."/>
        </authorList>
    </citation>
    <scope>NUCLEOTIDE SEQUENCE [LARGE SCALE GENOMIC DNA]</scope>
    <source>
        <strain evidence="7 8">R40</strain>
    </source>
</reference>
<evidence type="ECO:0000256" key="3">
    <source>
        <dbReference type="ARBA" id="ARBA00022777"/>
    </source>
</evidence>
<dbReference type="PROSITE" id="PS50011">
    <property type="entry name" value="PROTEIN_KINASE_DOM"/>
    <property type="match status" value="1"/>
</dbReference>
<keyword evidence="1" id="KW-0808">Transferase</keyword>
<keyword evidence="8" id="KW-1185">Reference proteome</keyword>
<comment type="caution">
    <text evidence="7">The sequence shown here is derived from an EMBL/GenBank/DDBJ whole genome shotgun (WGS) entry which is preliminary data.</text>
</comment>
<sequence>MNRVFFSCLLQLISLSPGLSEIQSGGYVERNNSRVPMAEEHVNSVGGDLADTNDVTRSFIEEETATMMTTGSCSAYIAKEELSNTSSKGAIGCEALPGPAPPCTEYFSTCIQSIMESRSESGSTLESEIEASKEHWSEVWSEGSSDDEERIGERNLVLYESLKIAKGFFKDWNDDFHKLGEKIAEGGQAEIYKLEFLDPRFSHEQAVLKVFKLGFRLQALQKQWPDGMLVKVKDIEKPYFAIEGCSGILNGMMLKDGRFAFMMIRFWGDLWKLIDCRMESNGNKAPPFTDVTAFKTMFYIAKAMRELHKNNILHRDLKPGNVLIWPHKWTRSPRIDEDLEHSFDSSKDDNFQPVVTDFECSCGVLGTGIWRAPEILVGLGKQQVSGVPTKESDVSSLFTKKSDVYSYAMTCYEILTGKTPFRKIDYDAILQGTRPTLPRGLEPLIGKLLQRCWHHEPSMRPSFDQIVKAFNHHGYT</sequence>
<dbReference type="EMBL" id="CM026432">
    <property type="protein sequence ID" value="KAG0556112.1"/>
    <property type="molecule type" value="Genomic_DNA"/>
</dbReference>
<dbReference type="GO" id="GO:0004674">
    <property type="term" value="F:protein serine/threonine kinase activity"/>
    <property type="evidence" value="ECO:0007669"/>
    <property type="project" value="TreeGrafter"/>
</dbReference>
<dbReference type="PANTHER" id="PTHR44329">
    <property type="entry name" value="SERINE/THREONINE-PROTEIN KINASE TNNI3K-RELATED"/>
    <property type="match status" value="1"/>
</dbReference>
<keyword evidence="5" id="KW-0732">Signal</keyword>
<feature type="domain" description="Protein kinase" evidence="6">
    <location>
        <begin position="177"/>
        <end position="476"/>
    </location>
</feature>
<dbReference type="GO" id="GO:0005524">
    <property type="term" value="F:ATP binding"/>
    <property type="evidence" value="ECO:0007669"/>
    <property type="project" value="UniProtKB-KW"/>
</dbReference>
<protein>
    <recommendedName>
        <fullName evidence="6">Protein kinase domain-containing protein</fullName>
    </recommendedName>
</protein>
<keyword evidence="2" id="KW-0547">Nucleotide-binding</keyword>
<dbReference type="InterPro" id="IPR008271">
    <property type="entry name" value="Ser/Thr_kinase_AS"/>
</dbReference>
<evidence type="ECO:0000256" key="4">
    <source>
        <dbReference type="ARBA" id="ARBA00022840"/>
    </source>
</evidence>
<organism evidence="7 8">
    <name type="scientific">Ceratodon purpureus</name>
    <name type="common">Fire moss</name>
    <name type="synonym">Dicranum purpureum</name>
    <dbReference type="NCBI Taxonomy" id="3225"/>
    <lineage>
        <taxon>Eukaryota</taxon>
        <taxon>Viridiplantae</taxon>
        <taxon>Streptophyta</taxon>
        <taxon>Embryophyta</taxon>
        <taxon>Bryophyta</taxon>
        <taxon>Bryophytina</taxon>
        <taxon>Bryopsida</taxon>
        <taxon>Dicranidae</taxon>
        <taxon>Pseudoditrichales</taxon>
        <taxon>Ditrichaceae</taxon>
        <taxon>Ceratodon</taxon>
    </lineage>
</organism>